<dbReference type="OrthoDB" id="3676119at2"/>
<dbReference type="Gene3D" id="1.10.260.40">
    <property type="entry name" value="lambda repressor-like DNA-binding domains"/>
    <property type="match status" value="1"/>
</dbReference>
<dbReference type="Proteomes" id="UP000282454">
    <property type="component" value="Unassembled WGS sequence"/>
</dbReference>
<organism evidence="3 4">
    <name type="scientific">Actinokineospora cianjurensis</name>
    <dbReference type="NCBI Taxonomy" id="585224"/>
    <lineage>
        <taxon>Bacteria</taxon>
        <taxon>Bacillati</taxon>
        <taxon>Actinomycetota</taxon>
        <taxon>Actinomycetes</taxon>
        <taxon>Pseudonocardiales</taxon>
        <taxon>Pseudonocardiaceae</taxon>
        <taxon>Actinokineospora</taxon>
    </lineage>
</organism>
<dbReference type="CDD" id="cd00093">
    <property type="entry name" value="HTH_XRE"/>
    <property type="match status" value="1"/>
</dbReference>
<feature type="domain" description="HTH cro/C1-type" evidence="2">
    <location>
        <begin position="5"/>
        <end position="58"/>
    </location>
</feature>
<feature type="region of interest" description="Disordered" evidence="1">
    <location>
        <begin position="363"/>
        <end position="397"/>
    </location>
</feature>
<comment type="caution">
    <text evidence="3">The sequence shown here is derived from an EMBL/GenBank/DDBJ whole genome shotgun (WGS) entry which is preliminary data.</text>
</comment>
<dbReference type="PROSITE" id="PS50943">
    <property type="entry name" value="HTH_CROC1"/>
    <property type="match status" value="1"/>
</dbReference>
<reference evidence="3 4" key="1">
    <citation type="submission" date="2018-10" db="EMBL/GenBank/DDBJ databases">
        <title>Genomic Encyclopedia of Archaeal and Bacterial Type Strains, Phase II (KMG-II): from individual species to whole genera.</title>
        <authorList>
            <person name="Goeker M."/>
        </authorList>
    </citation>
    <scope>NUCLEOTIDE SEQUENCE [LARGE SCALE GENOMIC DNA]</scope>
    <source>
        <strain evidence="3 4">DSM 45657</strain>
    </source>
</reference>
<dbReference type="SMART" id="SM00530">
    <property type="entry name" value="HTH_XRE"/>
    <property type="match status" value="1"/>
</dbReference>
<dbReference type="InterPro" id="IPR010982">
    <property type="entry name" value="Lambda_DNA-bd_dom_sf"/>
</dbReference>
<dbReference type="SUPFAM" id="SSF47413">
    <property type="entry name" value="lambda repressor-like DNA-binding domains"/>
    <property type="match status" value="1"/>
</dbReference>
<evidence type="ECO:0000259" key="2">
    <source>
        <dbReference type="PROSITE" id="PS50943"/>
    </source>
</evidence>
<dbReference type="AlphaFoldDB" id="A0A421AVK2"/>
<dbReference type="Pfam" id="PF01381">
    <property type="entry name" value="HTH_3"/>
    <property type="match status" value="1"/>
</dbReference>
<keyword evidence="4" id="KW-1185">Reference proteome</keyword>
<name>A0A421AVK2_9PSEU</name>
<sequence length="397" mass="43277">MKTMLQHLREALDVGQRELAARAQVSQETISQLESGKSSRPRLDTLTKLRDALQLGDLKPEELLEPSPLFGDPELVPAAALMIRLLKALPVYRGENSRAGEFWRELSRSLGYTDLYPATKIRGHLRAAAEDDYPNAATDLAEYVLTFFDPDIDAVIGVLVKHSGIGPGRYGARRWCRDVTDAAWVLHRAAMTSYPTQVGEFLHEAQQTTDPARVLELCASVYPGVRARAYARAPFEVQVAALSDDPSAEVHYAIAKAADGRLQREVLSSPTAWSGLAINPRLDSRVAEQLVDAVLGALTGPYESEAGRALFSLAENVELPEPLLRRISAAIDHDDRDEDASGGNISAVLAIRRTLHTLDAAKSANADESGASGEQASEVADRKADSESWWRRAFGGK</sequence>
<evidence type="ECO:0000313" key="4">
    <source>
        <dbReference type="Proteomes" id="UP000282454"/>
    </source>
</evidence>
<evidence type="ECO:0000256" key="1">
    <source>
        <dbReference type="SAM" id="MobiDB-lite"/>
    </source>
</evidence>
<evidence type="ECO:0000313" key="3">
    <source>
        <dbReference type="EMBL" id="RLK54109.1"/>
    </source>
</evidence>
<dbReference type="GO" id="GO:0003677">
    <property type="term" value="F:DNA binding"/>
    <property type="evidence" value="ECO:0007669"/>
    <property type="project" value="InterPro"/>
</dbReference>
<accession>A0A421AVK2</accession>
<dbReference type="RefSeq" id="WP_147460222.1">
    <property type="nucleotide sequence ID" value="NZ_RCDD01000008.1"/>
</dbReference>
<feature type="compositionally biased region" description="Basic and acidic residues" evidence="1">
    <location>
        <begin position="379"/>
        <end position="390"/>
    </location>
</feature>
<proteinExistence type="predicted"/>
<dbReference type="EMBL" id="RCDD01000008">
    <property type="protein sequence ID" value="RLK54109.1"/>
    <property type="molecule type" value="Genomic_DNA"/>
</dbReference>
<dbReference type="InterPro" id="IPR001387">
    <property type="entry name" value="Cro/C1-type_HTH"/>
</dbReference>
<gene>
    <name evidence="3" type="ORF">CLV68_6111</name>
</gene>
<protein>
    <submittedName>
        <fullName evidence="3">Helix-turn-helix protein</fullName>
    </submittedName>
</protein>